<proteinExistence type="predicted"/>
<accession>A0A2I4HAK0</accession>
<sequence>MWCSKVALGCPLNFGERTLDAYLIVFKLLRFDIVLGMDWLFQHFTNINCRSCVVSFQLPGEDYMKFVKSNLKSRPTIISAIQAKKDVASGADAYLVQVVSKPSEKKSVAGIPVVEEFSDVFVDDLLVLPPIRDVEFTIDREPGAALMHKAPF</sequence>
<organism evidence="1 2">
    <name type="scientific">Juglans regia</name>
    <name type="common">English walnut</name>
    <dbReference type="NCBI Taxonomy" id="51240"/>
    <lineage>
        <taxon>Eukaryota</taxon>
        <taxon>Viridiplantae</taxon>
        <taxon>Streptophyta</taxon>
        <taxon>Embryophyta</taxon>
        <taxon>Tracheophyta</taxon>
        <taxon>Spermatophyta</taxon>
        <taxon>Magnoliopsida</taxon>
        <taxon>eudicotyledons</taxon>
        <taxon>Gunneridae</taxon>
        <taxon>Pentapetalae</taxon>
        <taxon>rosids</taxon>
        <taxon>fabids</taxon>
        <taxon>Fagales</taxon>
        <taxon>Juglandaceae</taxon>
        <taxon>Juglans</taxon>
    </lineage>
</organism>
<gene>
    <name evidence="2" type="primary">LOC109015674</name>
</gene>
<evidence type="ECO:0000313" key="1">
    <source>
        <dbReference type="Proteomes" id="UP000235220"/>
    </source>
</evidence>
<dbReference type="KEGG" id="jre:109015674"/>
<dbReference type="Gene3D" id="2.40.70.10">
    <property type="entry name" value="Acid Proteases"/>
    <property type="match status" value="1"/>
</dbReference>
<dbReference type="GeneID" id="109015674"/>
<dbReference type="OrthoDB" id="1701144at2759"/>
<dbReference type="Gramene" id="Jr05_04070_p1">
    <property type="protein sequence ID" value="cds.Jr05_04070_p1"/>
    <property type="gene ID" value="Jr05_04070"/>
</dbReference>
<protein>
    <submittedName>
        <fullName evidence="2">Uncharacterized protein LOC109015674</fullName>
    </submittedName>
</protein>
<dbReference type="Proteomes" id="UP000235220">
    <property type="component" value="Chromosome 5"/>
</dbReference>
<dbReference type="AlphaFoldDB" id="A0A2I4HAK0"/>
<keyword evidence="1" id="KW-1185">Reference proteome</keyword>
<reference evidence="2" key="1">
    <citation type="submission" date="2025-08" db="UniProtKB">
        <authorList>
            <consortium name="RefSeq"/>
        </authorList>
    </citation>
    <scope>IDENTIFICATION</scope>
    <source>
        <tissue evidence="2">Leaves</tissue>
    </source>
</reference>
<name>A0A2I4HAK0_JUGRE</name>
<dbReference type="Pfam" id="PF08284">
    <property type="entry name" value="RVP_2"/>
    <property type="match status" value="1"/>
</dbReference>
<evidence type="ECO:0000313" key="2">
    <source>
        <dbReference type="RefSeq" id="XP_018853176.2"/>
    </source>
</evidence>
<dbReference type="RefSeq" id="XP_018853176.2">
    <property type="nucleotide sequence ID" value="XM_018997631.2"/>
</dbReference>
<dbReference type="InterPro" id="IPR021109">
    <property type="entry name" value="Peptidase_aspartic_dom_sf"/>
</dbReference>